<comment type="caution">
    <text evidence="1">The sequence shown here is derived from an EMBL/GenBank/DDBJ whole genome shotgun (WGS) entry which is preliminary data.</text>
</comment>
<proteinExistence type="predicted"/>
<protein>
    <submittedName>
        <fullName evidence="1">Uncharacterized protein</fullName>
    </submittedName>
</protein>
<reference evidence="1" key="2">
    <citation type="submission" date="2020-11" db="EMBL/GenBank/DDBJ databases">
        <authorList>
            <person name="McCartney M.A."/>
            <person name="Auch B."/>
            <person name="Kono T."/>
            <person name="Mallez S."/>
            <person name="Becker A."/>
            <person name="Gohl D.M."/>
            <person name="Silverstein K.A.T."/>
            <person name="Koren S."/>
            <person name="Bechman K.B."/>
            <person name="Herman A."/>
            <person name="Abrahante J.E."/>
            <person name="Garbe J."/>
        </authorList>
    </citation>
    <scope>NUCLEOTIDE SEQUENCE</scope>
    <source>
        <strain evidence="1">Duluth1</strain>
        <tissue evidence="1">Whole animal</tissue>
    </source>
</reference>
<name>A0A9D4MIS0_DREPO</name>
<gene>
    <name evidence="1" type="ORF">DPMN_000819</name>
</gene>
<sequence length="71" mass="8534">MKNFMCKYCDSEFDVHKDTVQYLIEHHEPSTIKYRELELNEKTGRNGYRTKDDDHMLKIYVTINHSGIHCI</sequence>
<evidence type="ECO:0000313" key="2">
    <source>
        <dbReference type="Proteomes" id="UP000828390"/>
    </source>
</evidence>
<dbReference type="EMBL" id="JAIWYP010000001">
    <property type="protein sequence ID" value="KAH3876966.1"/>
    <property type="molecule type" value="Genomic_DNA"/>
</dbReference>
<keyword evidence="2" id="KW-1185">Reference proteome</keyword>
<organism evidence="1 2">
    <name type="scientific">Dreissena polymorpha</name>
    <name type="common">Zebra mussel</name>
    <name type="synonym">Mytilus polymorpha</name>
    <dbReference type="NCBI Taxonomy" id="45954"/>
    <lineage>
        <taxon>Eukaryota</taxon>
        <taxon>Metazoa</taxon>
        <taxon>Spiralia</taxon>
        <taxon>Lophotrochozoa</taxon>
        <taxon>Mollusca</taxon>
        <taxon>Bivalvia</taxon>
        <taxon>Autobranchia</taxon>
        <taxon>Heteroconchia</taxon>
        <taxon>Euheterodonta</taxon>
        <taxon>Imparidentia</taxon>
        <taxon>Neoheterodontei</taxon>
        <taxon>Myida</taxon>
        <taxon>Dreissenoidea</taxon>
        <taxon>Dreissenidae</taxon>
        <taxon>Dreissena</taxon>
    </lineage>
</organism>
<dbReference type="Proteomes" id="UP000828390">
    <property type="component" value="Unassembled WGS sequence"/>
</dbReference>
<dbReference type="AlphaFoldDB" id="A0A9D4MIS0"/>
<evidence type="ECO:0000313" key="1">
    <source>
        <dbReference type="EMBL" id="KAH3876966.1"/>
    </source>
</evidence>
<accession>A0A9D4MIS0</accession>
<reference evidence="1" key="1">
    <citation type="journal article" date="2019" name="bioRxiv">
        <title>The Genome of the Zebra Mussel, Dreissena polymorpha: A Resource for Invasive Species Research.</title>
        <authorList>
            <person name="McCartney M.A."/>
            <person name="Auch B."/>
            <person name="Kono T."/>
            <person name="Mallez S."/>
            <person name="Zhang Y."/>
            <person name="Obille A."/>
            <person name="Becker A."/>
            <person name="Abrahante J.E."/>
            <person name="Garbe J."/>
            <person name="Badalamenti J.P."/>
            <person name="Herman A."/>
            <person name="Mangelson H."/>
            <person name="Liachko I."/>
            <person name="Sullivan S."/>
            <person name="Sone E.D."/>
            <person name="Koren S."/>
            <person name="Silverstein K.A.T."/>
            <person name="Beckman K.B."/>
            <person name="Gohl D.M."/>
        </authorList>
    </citation>
    <scope>NUCLEOTIDE SEQUENCE</scope>
    <source>
        <strain evidence="1">Duluth1</strain>
        <tissue evidence="1">Whole animal</tissue>
    </source>
</reference>